<dbReference type="AlphaFoldDB" id="A0A402D6T8"/>
<evidence type="ECO:0000313" key="1">
    <source>
        <dbReference type="EMBL" id="BDI31790.1"/>
    </source>
</evidence>
<organism evidence="1 2">
    <name type="scientific">Capsulimonas corticalis</name>
    <dbReference type="NCBI Taxonomy" id="2219043"/>
    <lineage>
        <taxon>Bacteria</taxon>
        <taxon>Bacillati</taxon>
        <taxon>Armatimonadota</taxon>
        <taxon>Armatimonadia</taxon>
        <taxon>Capsulimonadales</taxon>
        <taxon>Capsulimonadaceae</taxon>
        <taxon>Capsulimonas</taxon>
    </lineage>
</organism>
<sequence>MTNTLSLSVQVDRRDEIDYVLCCLDIDGQPLEECRRYLLAIDLEELFRSERESGVFSIITCWCGVPECAGIRNGVGVRHDAGWVYWRLSSPAPERHYAFRQADYSQALADARRAIKRFVAQRRYSGEGPYELAAQYANEGYFRLGDEW</sequence>
<dbReference type="Proteomes" id="UP000287394">
    <property type="component" value="Chromosome"/>
</dbReference>
<gene>
    <name evidence="1" type="ORF">CCAX7_38410</name>
</gene>
<dbReference type="RefSeq" id="WP_119325162.1">
    <property type="nucleotide sequence ID" value="NZ_AP025739.1"/>
</dbReference>
<evidence type="ECO:0000313" key="2">
    <source>
        <dbReference type="Proteomes" id="UP000287394"/>
    </source>
</evidence>
<proteinExistence type="predicted"/>
<accession>A0A402D6T8</accession>
<name>A0A402D6T8_9BACT</name>
<dbReference type="KEGG" id="ccot:CCAX7_38410"/>
<protein>
    <submittedName>
        <fullName evidence="1">Uncharacterized protein</fullName>
    </submittedName>
</protein>
<keyword evidence="2" id="KW-1185">Reference proteome</keyword>
<reference evidence="1 2" key="1">
    <citation type="journal article" date="2019" name="Int. J. Syst. Evol. Microbiol.">
        <title>Capsulimonas corticalis gen. nov., sp. nov., an aerobic capsulated bacterium, of a novel bacterial order, Capsulimonadales ord. nov., of the class Armatimonadia of the phylum Armatimonadetes.</title>
        <authorList>
            <person name="Li J."/>
            <person name="Kudo C."/>
            <person name="Tonouchi A."/>
        </authorList>
    </citation>
    <scope>NUCLEOTIDE SEQUENCE [LARGE SCALE GENOMIC DNA]</scope>
    <source>
        <strain evidence="1 2">AX-7</strain>
    </source>
</reference>
<dbReference type="OrthoDB" id="1148993at2"/>
<dbReference type="EMBL" id="AP025739">
    <property type="protein sequence ID" value="BDI31790.1"/>
    <property type="molecule type" value="Genomic_DNA"/>
</dbReference>